<feature type="transmembrane region" description="Helical" evidence="10">
    <location>
        <begin position="44"/>
        <end position="66"/>
    </location>
</feature>
<evidence type="ECO:0000256" key="5">
    <source>
        <dbReference type="ARBA" id="ARBA00022989"/>
    </source>
</evidence>
<reference evidence="12 13" key="1">
    <citation type="submission" date="2018-10" db="EMBL/GenBank/DDBJ databases">
        <title>Genomic Encyclopedia of Archaeal and Bacterial Type Strains, Phase II (KMG-II): from individual species to whole genera.</title>
        <authorList>
            <person name="Goeker M."/>
        </authorList>
    </citation>
    <scope>NUCLEOTIDE SEQUENCE [LARGE SCALE GENOMIC DNA]</scope>
    <source>
        <strain evidence="12 13">DSM 14954</strain>
    </source>
</reference>
<evidence type="ECO:0000256" key="1">
    <source>
        <dbReference type="ARBA" id="ARBA00004141"/>
    </source>
</evidence>
<dbReference type="RefSeq" id="WP_121250774.1">
    <property type="nucleotide sequence ID" value="NZ_RBIL01000001.1"/>
</dbReference>
<accession>A0A660LD70</accession>
<keyword evidence="3 10" id="KW-0812">Transmembrane</keyword>
<keyword evidence="13" id="KW-1185">Reference proteome</keyword>
<keyword evidence="4" id="KW-0874">Quinone</keyword>
<dbReference type="GO" id="GO:0016491">
    <property type="term" value="F:oxidoreductase activity"/>
    <property type="evidence" value="ECO:0007669"/>
    <property type="project" value="UniProtKB-KW"/>
</dbReference>
<sequence>MTRLATFAVAVAGLAIASYLTIVHYAGAEPVCAIAHGCATVQKSSYAELIGVPVALLGLLGYAAILGSLFRDTETTRSITALLALCGLAFSAWLTYAEVFELNAICVWCVGSAVCMSLLAALATTRLLRAPTP</sequence>
<dbReference type="CDD" id="cd12916">
    <property type="entry name" value="VKOR_1"/>
    <property type="match status" value="1"/>
</dbReference>
<keyword evidence="5 10" id="KW-1133">Transmembrane helix</keyword>
<dbReference type="GO" id="GO:0016020">
    <property type="term" value="C:membrane"/>
    <property type="evidence" value="ECO:0007669"/>
    <property type="project" value="UniProtKB-SubCell"/>
</dbReference>
<evidence type="ECO:0000256" key="6">
    <source>
        <dbReference type="ARBA" id="ARBA00023002"/>
    </source>
</evidence>
<evidence type="ECO:0000256" key="4">
    <source>
        <dbReference type="ARBA" id="ARBA00022719"/>
    </source>
</evidence>
<dbReference type="PANTHER" id="PTHR34573:SF1">
    <property type="entry name" value="VITAMIN K EPOXIDE REDUCTASE DOMAIN-CONTAINING PROTEIN"/>
    <property type="match status" value="1"/>
</dbReference>
<dbReference type="Pfam" id="PF07884">
    <property type="entry name" value="VKOR"/>
    <property type="match status" value="1"/>
</dbReference>
<evidence type="ECO:0000256" key="10">
    <source>
        <dbReference type="SAM" id="Phobius"/>
    </source>
</evidence>
<keyword evidence="8" id="KW-1015">Disulfide bond</keyword>
<evidence type="ECO:0000256" key="2">
    <source>
        <dbReference type="ARBA" id="ARBA00006214"/>
    </source>
</evidence>
<keyword evidence="6" id="KW-0560">Oxidoreductase</keyword>
<dbReference type="InterPro" id="IPR038354">
    <property type="entry name" value="VKOR_sf"/>
</dbReference>
<gene>
    <name evidence="12" type="ORF">C8N24_2867</name>
</gene>
<comment type="similarity">
    <text evidence="2">Belongs to the VKOR family.</text>
</comment>
<comment type="subcellular location">
    <subcellularLocation>
        <location evidence="1">Membrane</location>
        <topology evidence="1">Multi-pass membrane protein</topology>
    </subcellularLocation>
</comment>
<dbReference type="Gene3D" id="1.20.1440.130">
    <property type="entry name" value="VKOR domain"/>
    <property type="match status" value="1"/>
</dbReference>
<feature type="transmembrane region" description="Helical" evidence="10">
    <location>
        <begin position="102"/>
        <end position="123"/>
    </location>
</feature>
<organism evidence="12 13">
    <name type="scientific">Solirubrobacter pauli</name>
    <dbReference type="NCBI Taxonomy" id="166793"/>
    <lineage>
        <taxon>Bacteria</taxon>
        <taxon>Bacillati</taxon>
        <taxon>Actinomycetota</taxon>
        <taxon>Thermoleophilia</taxon>
        <taxon>Solirubrobacterales</taxon>
        <taxon>Solirubrobacteraceae</taxon>
        <taxon>Solirubrobacter</taxon>
    </lineage>
</organism>
<dbReference type="InterPro" id="IPR012932">
    <property type="entry name" value="VKOR"/>
</dbReference>
<dbReference type="EMBL" id="RBIL01000001">
    <property type="protein sequence ID" value="RKQ93008.1"/>
    <property type="molecule type" value="Genomic_DNA"/>
</dbReference>
<evidence type="ECO:0000256" key="9">
    <source>
        <dbReference type="ARBA" id="ARBA00023284"/>
    </source>
</evidence>
<evidence type="ECO:0000313" key="13">
    <source>
        <dbReference type="Proteomes" id="UP000278962"/>
    </source>
</evidence>
<protein>
    <submittedName>
        <fullName evidence="12">Putative membrane protein</fullName>
    </submittedName>
</protein>
<dbReference type="GO" id="GO:0048038">
    <property type="term" value="F:quinone binding"/>
    <property type="evidence" value="ECO:0007669"/>
    <property type="project" value="UniProtKB-KW"/>
</dbReference>
<dbReference type="PANTHER" id="PTHR34573">
    <property type="entry name" value="VKC DOMAIN-CONTAINING PROTEIN"/>
    <property type="match status" value="1"/>
</dbReference>
<evidence type="ECO:0000256" key="8">
    <source>
        <dbReference type="ARBA" id="ARBA00023157"/>
    </source>
</evidence>
<proteinExistence type="inferred from homology"/>
<dbReference type="AlphaFoldDB" id="A0A660LD70"/>
<feature type="domain" description="Vitamin K epoxide reductase" evidence="11">
    <location>
        <begin position="1"/>
        <end position="127"/>
    </location>
</feature>
<evidence type="ECO:0000259" key="11">
    <source>
        <dbReference type="SMART" id="SM00756"/>
    </source>
</evidence>
<dbReference type="Proteomes" id="UP000278962">
    <property type="component" value="Unassembled WGS sequence"/>
</dbReference>
<dbReference type="InterPro" id="IPR044698">
    <property type="entry name" value="VKOR/LTO1"/>
</dbReference>
<keyword evidence="7 10" id="KW-0472">Membrane</keyword>
<keyword evidence="9" id="KW-0676">Redox-active center</keyword>
<dbReference type="OrthoDB" id="9783799at2"/>
<dbReference type="SMART" id="SM00756">
    <property type="entry name" value="VKc"/>
    <property type="match status" value="1"/>
</dbReference>
<comment type="caution">
    <text evidence="12">The sequence shown here is derived from an EMBL/GenBank/DDBJ whole genome shotgun (WGS) entry which is preliminary data.</text>
</comment>
<feature type="transmembrane region" description="Helical" evidence="10">
    <location>
        <begin position="78"/>
        <end position="96"/>
    </location>
</feature>
<evidence type="ECO:0000256" key="3">
    <source>
        <dbReference type="ARBA" id="ARBA00022692"/>
    </source>
</evidence>
<name>A0A660LD70_9ACTN</name>
<evidence type="ECO:0000313" key="12">
    <source>
        <dbReference type="EMBL" id="RKQ93008.1"/>
    </source>
</evidence>
<evidence type="ECO:0000256" key="7">
    <source>
        <dbReference type="ARBA" id="ARBA00023136"/>
    </source>
</evidence>